<dbReference type="InterPro" id="IPR007016">
    <property type="entry name" value="O-antigen_ligase-rel_domated"/>
</dbReference>
<name>C3PKS4_CORA7</name>
<dbReference type="RefSeq" id="WP_012714834.1">
    <property type="nucleotide sequence ID" value="NC_012590.1"/>
</dbReference>
<feature type="transmembrane region" description="Helical" evidence="6">
    <location>
        <begin position="117"/>
        <end position="135"/>
    </location>
</feature>
<dbReference type="OrthoDB" id="3774626at2"/>
<organism evidence="8 9">
    <name type="scientific">Corynebacterium aurimucosum (strain ATCC 700975 / DSM 44827 / CIP 107346 / CN-1)</name>
    <name type="common">Corynebacterium nigricans</name>
    <dbReference type="NCBI Taxonomy" id="548476"/>
    <lineage>
        <taxon>Bacteria</taxon>
        <taxon>Bacillati</taxon>
        <taxon>Actinomycetota</taxon>
        <taxon>Actinomycetes</taxon>
        <taxon>Mycobacteriales</taxon>
        <taxon>Corynebacteriaceae</taxon>
        <taxon>Corynebacterium</taxon>
    </lineage>
</organism>
<dbReference type="PANTHER" id="PTHR37422">
    <property type="entry name" value="TEICHURONIC ACID BIOSYNTHESIS PROTEIN TUAE"/>
    <property type="match status" value="1"/>
</dbReference>
<dbReference type="GeneID" id="31923030"/>
<feature type="transmembrane region" description="Helical" evidence="6">
    <location>
        <begin position="53"/>
        <end position="73"/>
    </location>
</feature>
<evidence type="ECO:0000259" key="7">
    <source>
        <dbReference type="Pfam" id="PF04932"/>
    </source>
</evidence>
<evidence type="ECO:0000256" key="1">
    <source>
        <dbReference type="ARBA" id="ARBA00004141"/>
    </source>
</evidence>
<evidence type="ECO:0000256" key="2">
    <source>
        <dbReference type="ARBA" id="ARBA00022692"/>
    </source>
</evidence>
<dbReference type="STRING" id="548476.cauri_0411"/>
<evidence type="ECO:0000256" key="5">
    <source>
        <dbReference type="SAM" id="MobiDB-lite"/>
    </source>
</evidence>
<dbReference type="eggNOG" id="COG3307">
    <property type="taxonomic scope" value="Bacteria"/>
</dbReference>
<sequence>MSTGAHDAARLPAWPLLAPFAAYALWWLLGVGDFIWIVAAAVMVVTWFGRRELVAAVPIIIWALFLLWVVASVPFNDTPGRIIGAVYRLLLYASAGVFAVHVYSARGSLPAHRVTRAMVWFLVGMTACGYLAMAAPELVIRTPTSYVTPGFLKHNDLIADMVIRRTSQWNPNAWVAQDVRPAAPFLYANTWGNVYSLVLPLVLLHAWFVRNSPRMWGVLAIALVSLPPALATLNRGMFIGLGVVAVWVGFQALRRGAMRAVGSAALGLVLIATAWYFSPLGASFFNRVSTTNSTDDRWALYRTTWARTLESPLFGFGSPRPAEYPWLPSLGTQGQLWTVLFSHGIVGLVLFLLPFVLGWIALMPCRDPAGAVLGGVLLATLVETFFYGMMTGVLVSLVVLGLGLRHRAAETQNPLHPASRRTAAASASRAASARAR</sequence>
<dbReference type="KEGG" id="car:cauri_0411"/>
<feature type="domain" description="O-antigen ligase-related" evidence="7">
    <location>
        <begin position="229"/>
        <end position="352"/>
    </location>
</feature>
<reference evidence="8 9" key="1">
    <citation type="journal article" date="2010" name="BMC Genomics">
        <title>Complete genome sequence and lifestyle of black-pigmented Corynebacterium aurimucosum ATCC 700975 (formerly C. nigricans CN-1) isolated from a vaginal swab of a woman with spontaneous abortion.</title>
        <authorList>
            <person name="Trost E."/>
            <person name="Gotker S."/>
            <person name="Schneider J."/>
            <person name="Schneiker-Bekel S."/>
            <person name="Szczepanowski R."/>
            <person name="Tilker A."/>
            <person name="Viehoever P."/>
            <person name="Arnold W."/>
            <person name="Bekel T."/>
            <person name="Blom J."/>
            <person name="Gartemann K.H."/>
            <person name="Linke B."/>
            <person name="Goesmann A."/>
            <person name="Puhler A."/>
            <person name="Shukla S.K."/>
            <person name="Tauch A."/>
        </authorList>
    </citation>
    <scope>NUCLEOTIDE SEQUENCE [LARGE SCALE GENOMIC DNA]</scope>
    <source>
        <strain evidence="9">ATCC 700975 / DSM 44827 / CIP 107346 / CN-1</strain>
    </source>
</reference>
<dbReference type="Proteomes" id="UP000002077">
    <property type="component" value="Chromosome"/>
</dbReference>
<dbReference type="GO" id="GO:0016020">
    <property type="term" value="C:membrane"/>
    <property type="evidence" value="ECO:0007669"/>
    <property type="project" value="UniProtKB-SubCell"/>
</dbReference>
<evidence type="ECO:0000313" key="9">
    <source>
        <dbReference type="Proteomes" id="UP000002077"/>
    </source>
</evidence>
<evidence type="ECO:0000256" key="3">
    <source>
        <dbReference type="ARBA" id="ARBA00022989"/>
    </source>
</evidence>
<dbReference type="EMBL" id="CP001601">
    <property type="protein sequence ID" value="ACP32010.1"/>
    <property type="molecule type" value="Genomic_DNA"/>
</dbReference>
<feature type="region of interest" description="Disordered" evidence="5">
    <location>
        <begin position="413"/>
        <end position="436"/>
    </location>
</feature>
<keyword evidence="4 6" id="KW-0472">Membrane</keyword>
<feature type="transmembrane region" description="Helical" evidence="6">
    <location>
        <begin position="190"/>
        <end position="208"/>
    </location>
</feature>
<feature type="transmembrane region" description="Helical" evidence="6">
    <location>
        <begin position="372"/>
        <end position="404"/>
    </location>
</feature>
<gene>
    <name evidence="8" type="ordered locus">cauri_0411</name>
</gene>
<protein>
    <submittedName>
        <fullName evidence="8">Putative membrane protein</fullName>
    </submittedName>
</protein>
<feature type="transmembrane region" description="Helical" evidence="6">
    <location>
        <begin position="20"/>
        <end position="46"/>
    </location>
</feature>
<keyword evidence="3 6" id="KW-1133">Transmembrane helix</keyword>
<keyword evidence="2 6" id="KW-0812">Transmembrane</keyword>
<evidence type="ECO:0000256" key="6">
    <source>
        <dbReference type="SAM" id="Phobius"/>
    </source>
</evidence>
<feature type="compositionally biased region" description="Low complexity" evidence="5">
    <location>
        <begin position="420"/>
        <end position="436"/>
    </location>
</feature>
<keyword evidence="9" id="KW-1185">Reference proteome</keyword>
<feature type="transmembrane region" description="Helical" evidence="6">
    <location>
        <begin position="85"/>
        <end position="105"/>
    </location>
</feature>
<dbReference type="AlphaFoldDB" id="C3PKS4"/>
<comment type="subcellular location">
    <subcellularLocation>
        <location evidence="1">Membrane</location>
        <topology evidence="1">Multi-pass membrane protein</topology>
    </subcellularLocation>
</comment>
<evidence type="ECO:0000313" key="8">
    <source>
        <dbReference type="EMBL" id="ACP32010.1"/>
    </source>
</evidence>
<evidence type="ECO:0000256" key="4">
    <source>
        <dbReference type="ARBA" id="ARBA00023136"/>
    </source>
</evidence>
<feature type="transmembrane region" description="Helical" evidence="6">
    <location>
        <begin position="260"/>
        <end position="278"/>
    </location>
</feature>
<proteinExistence type="predicted"/>
<dbReference type="InterPro" id="IPR051533">
    <property type="entry name" value="WaaL-like"/>
</dbReference>
<dbReference type="HOGENOM" id="CLU_040411_0_0_11"/>
<feature type="transmembrane region" description="Helical" evidence="6">
    <location>
        <begin position="215"/>
        <end position="231"/>
    </location>
</feature>
<feature type="transmembrane region" description="Helical" evidence="6">
    <location>
        <begin position="336"/>
        <end position="360"/>
    </location>
</feature>
<accession>C3PKS4</accession>
<dbReference type="PANTHER" id="PTHR37422:SF23">
    <property type="entry name" value="TEICHURONIC ACID BIOSYNTHESIS PROTEIN TUAE"/>
    <property type="match status" value="1"/>
</dbReference>
<dbReference type="Pfam" id="PF04932">
    <property type="entry name" value="Wzy_C"/>
    <property type="match status" value="1"/>
</dbReference>